<evidence type="ECO:0000256" key="2">
    <source>
        <dbReference type="SAM" id="Phobius"/>
    </source>
</evidence>
<feature type="region of interest" description="Disordered" evidence="1">
    <location>
        <begin position="1"/>
        <end position="61"/>
    </location>
</feature>
<proteinExistence type="predicted"/>
<evidence type="ECO:0000313" key="4">
    <source>
        <dbReference type="Proteomes" id="UP000251047"/>
    </source>
</evidence>
<feature type="compositionally biased region" description="Basic and acidic residues" evidence="1">
    <location>
        <begin position="1"/>
        <end position="15"/>
    </location>
</feature>
<dbReference type="RefSeq" id="WP_112769471.1">
    <property type="nucleotide sequence ID" value="NZ_CP063191.1"/>
</dbReference>
<protein>
    <submittedName>
        <fullName evidence="3">Uncharacterized protein</fullName>
    </submittedName>
</protein>
<feature type="transmembrane region" description="Helical" evidence="2">
    <location>
        <begin position="173"/>
        <end position="196"/>
    </location>
</feature>
<reference evidence="3 4" key="1">
    <citation type="journal article" date="2018" name="Syst. Appl. Microbiol.">
        <title>Corynebacterium heidelbergense sp. nov., isolated from the preen glands of Egyptian geese (Alopochen aegyptiacus).</title>
        <authorList>
            <person name="Braun M.S."/>
            <person name="Wang E."/>
            <person name="Zimmermann S."/>
            <person name="Wink M."/>
        </authorList>
    </citation>
    <scope>NUCLEOTIDE SEQUENCE [LARGE SCALE GENOMIC DNA]</scope>
    <source>
        <strain evidence="3 4">DSM 104638</strain>
    </source>
</reference>
<dbReference type="AlphaFoldDB" id="A0A364VBN1"/>
<name>A0A364VBN1_9CORY</name>
<dbReference type="OrthoDB" id="4427657at2"/>
<accession>A0A364VBN1</accession>
<evidence type="ECO:0000313" key="3">
    <source>
        <dbReference type="EMBL" id="RAV34059.1"/>
    </source>
</evidence>
<evidence type="ECO:0000256" key="1">
    <source>
        <dbReference type="SAM" id="MobiDB-lite"/>
    </source>
</evidence>
<comment type="caution">
    <text evidence="3">The sequence shown here is derived from an EMBL/GenBank/DDBJ whole genome shotgun (WGS) entry which is preliminary data.</text>
</comment>
<organism evidence="3 4">
    <name type="scientific">Corynebacterium heidelbergense</name>
    <dbReference type="NCBI Taxonomy" id="2055947"/>
    <lineage>
        <taxon>Bacteria</taxon>
        <taxon>Bacillati</taxon>
        <taxon>Actinomycetota</taxon>
        <taxon>Actinomycetes</taxon>
        <taxon>Mycobacteriales</taxon>
        <taxon>Corynebacteriaceae</taxon>
        <taxon>Corynebacterium</taxon>
    </lineage>
</organism>
<gene>
    <name evidence="3" type="ORF">CWC39_05255</name>
</gene>
<keyword evidence="2" id="KW-0472">Membrane</keyword>
<feature type="transmembrane region" description="Helical" evidence="2">
    <location>
        <begin position="104"/>
        <end position="125"/>
    </location>
</feature>
<feature type="compositionally biased region" description="Basic and acidic residues" evidence="1">
    <location>
        <begin position="37"/>
        <end position="55"/>
    </location>
</feature>
<feature type="transmembrane region" description="Helical" evidence="2">
    <location>
        <begin position="202"/>
        <end position="219"/>
    </location>
</feature>
<keyword evidence="2" id="KW-0812">Transmembrane</keyword>
<sequence length="233" mass="24543">MSYRNGNHDNYDDQTRQLNMNDYQGGRNSYGNSGGDFYRDEDYGRSGEYGSRDSRAQQGYQSYQQGYQPEYAAPAGNAAPAPSATPPAAPKQSLIAGRFDTKKVIVNLVMLGLLSAVVTFALVYVVDLLVGLLPGMVSLGMGPAVMSGVIAGVLGVVAGLLYIPVAGTGNEHLFGLAVIALAVVAIVVWVVLGGLLNGDWRTLVTLTGIICTAATAYATPSRIESADVRGYAR</sequence>
<dbReference type="Proteomes" id="UP000251047">
    <property type="component" value="Unassembled WGS sequence"/>
</dbReference>
<keyword evidence="2" id="KW-1133">Transmembrane helix</keyword>
<dbReference type="EMBL" id="PHQP01000031">
    <property type="protein sequence ID" value="RAV34059.1"/>
    <property type="molecule type" value="Genomic_DNA"/>
</dbReference>
<feature type="compositionally biased region" description="Polar residues" evidence="1">
    <location>
        <begin position="16"/>
        <end position="31"/>
    </location>
</feature>
<feature type="transmembrane region" description="Helical" evidence="2">
    <location>
        <begin position="145"/>
        <end position="166"/>
    </location>
</feature>